<dbReference type="RefSeq" id="WP_008696080.1">
    <property type="nucleotide sequence ID" value="NZ_KE161007.1"/>
</dbReference>
<dbReference type="InterPro" id="IPR010982">
    <property type="entry name" value="Lambda_DNA-bd_dom_sf"/>
</dbReference>
<dbReference type="EMBL" id="AGWJ02000002">
    <property type="protein sequence ID" value="EHO83679.1"/>
    <property type="molecule type" value="Genomic_DNA"/>
</dbReference>
<reference evidence="1 2" key="1">
    <citation type="submission" date="2012-07" db="EMBL/GenBank/DDBJ databases">
        <title>The Genome Sequence of Fusobacterium ulcerans 12_1B.</title>
        <authorList>
            <consortium name="The Broad Institute Genome Sequencing Platform"/>
            <person name="Earl A."/>
            <person name="Ward D."/>
            <person name="Feldgarden M."/>
            <person name="Gevers D."/>
            <person name="Strauss J."/>
            <person name="Ambrose C.E."/>
            <person name="Allen-Vercoe E."/>
            <person name="Walker B."/>
            <person name="Young S.K."/>
            <person name="Zeng Q."/>
            <person name="Gargeya S."/>
            <person name="Fitzgerald M."/>
            <person name="Haas B."/>
            <person name="Abouelleil A."/>
            <person name="Alvarado L."/>
            <person name="Arachchi H.M."/>
            <person name="Berlin A.M."/>
            <person name="Chapman S.B."/>
            <person name="Goldberg J."/>
            <person name="Griggs A."/>
            <person name="Gujja S."/>
            <person name="Hansen M."/>
            <person name="Howarth C."/>
            <person name="Imamovic A."/>
            <person name="Larimer J."/>
            <person name="McCowen C."/>
            <person name="Montmayeur A."/>
            <person name="Murphy C."/>
            <person name="Neiman D."/>
            <person name="Pearson M."/>
            <person name="Priest M."/>
            <person name="Roberts A."/>
            <person name="Saif S."/>
            <person name="Shea T."/>
            <person name="Sisk P."/>
            <person name="Sykes S."/>
            <person name="Wortman J."/>
            <person name="Nusbaum C."/>
            <person name="Birren B."/>
        </authorList>
    </citation>
    <scope>NUCLEOTIDE SEQUENCE [LARGE SCALE GENOMIC DNA]</scope>
    <source>
        <strain evidence="1 2">12_1B</strain>
    </source>
</reference>
<evidence type="ECO:0000313" key="1">
    <source>
        <dbReference type="EMBL" id="EHO83679.1"/>
    </source>
</evidence>
<dbReference type="GO" id="GO:0003677">
    <property type="term" value="F:DNA binding"/>
    <property type="evidence" value="ECO:0007669"/>
    <property type="project" value="InterPro"/>
</dbReference>
<evidence type="ECO:0008006" key="3">
    <source>
        <dbReference type="Google" id="ProtNLM"/>
    </source>
</evidence>
<sequence>MSLKEKNVLSHPTNDFAEITYLRALKGITFNDLAKKVGISAFWLRKQIKDGNGKYIEMSKEILKK</sequence>
<name>H1PQK4_9FUSO</name>
<proteinExistence type="predicted"/>
<accession>H1PQK4</accession>
<dbReference type="SUPFAM" id="SSF47413">
    <property type="entry name" value="lambda repressor-like DNA-binding domains"/>
    <property type="match status" value="1"/>
</dbReference>
<keyword evidence="2" id="KW-1185">Reference proteome</keyword>
<comment type="caution">
    <text evidence="1">The sequence shown here is derived from an EMBL/GenBank/DDBJ whole genome shotgun (WGS) entry which is preliminary data.</text>
</comment>
<gene>
    <name evidence="1" type="ORF">HMPREF0402_00697</name>
</gene>
<evidence type="ECO:0000313" key="2">
    <source>
        <dbReference type="Proteomes" id="UP000003233"/>
    </source>
</evidence>
<dbReference type="PATRIC" id="fig|457404.5.peg.564"/>
<dbReference type="HOGENOM" id="CLU_2843552_0_0_0"/>
<organism evidence="1 2">
    <name type="scientific">Fusobacterium ulcerans 12-1B</name>
    <dbReference type="NCBI Taxonomy" id="457404"/>
    <lineage>
        <taxon>Bacteria</taxon>
        <taxon>Fusobacteriati</taxon>
        <taxon>Fusobacteriota</taxon>
        <taxon>Fusobacteriia</taxon>
        <taxon>Fusobacteriales</taxon>
        <taxon>Fusobacteriaceae</taxon>
        <taxon>Fusobacterium</taxon>
    </lineage>
</organism>
<dbReference type="Proteomes" id="UP000003233">
    <property type="component" value="Unassembled WGS sequence"/>
</dbReference>
<dbReference type="BioCyc" id="FSP457404-HMP:GTSQ-699-MONOMER"/>
<dbReference type="AlphaFoldDB" id="H1PQK4"/>
<protein>
    <recommendedName>
        <fullName evidence="3">HTH cro/C1-type domain-containing protein</fullName>
    </recommendedName>
</protein>